<keyword evidence="2" id="KW-0456">Lyase</keyword>
<evidence type="ECO:0000259" key="4">
    <source>
        <dbReference type="Pfam" id="PF24877"/>
    </source>
</evidence>
<dbReference type="EMBL" id="CAUYUJ010014477">
    <property type="protein sequence ID" value="CAK0841715.1"/>
    <property type="molecule type" value="Genomic_DNA"/>
</dbReference>
<dbReference type="InterPro" id="IPR056740">
    <property type="entry name" value="ILV_EDD_C"/>
</dbReference>
<dbReference type="Pfam" id="PF24877">
    <property type="entry name" value="ILV_EDD_C"/>
    <property type="match status" value="1"/>
</dbReference>
<organism evidence="5 6">
    <name type="scientific">Prorocentrum cordatum</name>
    <dbReference type="NCBI Taxonomy" id="2364126"/>
    <lineage>
        <taxon>Eukaryota</taxon>
        <taxon>Sar</taxon>
        <taxon>Alveolata</taxon>
        <taxon>Dinophyceae</taxon>
        <taxon>Prorocentrales</taxon>
        <taxon>Prorocentraceae</taxon>
        <taxon>Prorocentrum</taxon>
    </lineage>
</organism>
<evidence type="ECO:0000256" key="1">
    <source>
        <dbReference type="ARBA" id="ARBA00006486"/>
    </source>
</evidence>
<dbReference type="InterPro" id="IPR037237">
    <property type="entry name" value="IlvD/EDD_N"/>
</dbReference>
<sequence length="496" mass="52268">MVKIAYEDGPVLNKVSRLLTQPKEQGASQAMLHAVGLKPEDLGRAQVGIVSTWYQSSSGNTHLLAFSEKVKEAVDEDPSLYGFIFSTVGGSDQLTMTPNGSAYSLPARELVADSIQTTLGAQFYDGLVAIPGCNGHAGCALAMIRMNRPSIMVCGGFAPSGKSAAGDVVDLTSAAEAYQSFAAGRMDEAARADVVKTACPGPGCYGGMLTASTMACAVEALGLALPGSSCAPAASEEKLAECKRTAKAMHHLLERDLKPLDVLTKLAFENAIVVVNALGGSTNVVLHLLALAVSAEVDLSLDDFQRLSGKVAVIADLKPHGKYRLEDIQKIGGLPAIMKYLLKLGLLHGDCITCTGQTLAQNVAGAPDLDFAAQDVIRPVEQCSQSSGRINILRGNLCPDGSVMKTFGTEGSSFTGKAVVFGSEEEMLKGLEQGKISKGDFVVIRYEGPKAVAEMKSASNWLPISAGPIHVDRRPDVSIRVWALVTCRRTWAAPSR</sequence>
<dbReference type="SUPFAM" id="SSF52016">
    <property type="entry name" value="LeuD/IlvD-like"/>
    <property type="match status" value="1"/>
</dbReference>
<protein>
    <recommendedName>
        <fullName evidence="7">Dihydroxy-acid dehydratase</fullName>
    </recommendedName>
</protein>
<dbReference type="Gene3D" id="3.50.30.80">
    <property type="entry name" value="IlvD/EDD C-terminal domain-like"/>
    <property type="match status" value="1"/>
</dbReference>
<proteinExistence type="inferred from homology"/>
<dbReference type="InterPro" id="IPR000581">
    <property type="entry name" value="ILV_EDD_N"/>
</dbReference>
<reference evidence="5" key="1">
    <citation type="submission" date="2023-10" db="EMBL/GenBank/DDBJ databases">
        <authorList>
            <person name="Chen Y."/>
            <person name="Shah S."/>
            <person name="Dougan E. K."/>
            <person name="Thang M."/>
            <person name="Chan C."/>
        </authorList>
    </citation>
    <scope>NUCLEOTIDE SEQUENCE [LARGE SCALE GENOMIC DNA]</scope>
</reference>
<dbReference type="SUPFAM" id="SSF143975">
    <property type="entry name" value="IlvD/EDD N-terminal domain-like"/>
    <property type="match status" value="1"/>
</dbReference>
<comment type="similarity">
    <text evidence="1">Belongs to the IlvD/Edd family.</text>
</comment>
<evidence type="ECO:0000313" key="5">
    <source>
        <dbReference type="EMBL" id="CAK0841715.1"/>
    </source>
</evidence>
<feature type="domain" description="Dihydroxy-acid/6-phosphogluconate dehydratase N-terminal" evidence="3">
    <location>
        <begin position="44"/>
        <end position="362"/>
    </location>
</feature>
<name>A0ABN9T9A4_9DINO</name>
<keyword evidence="6" id="KW-1185">Reference proteome</keyword>
<evidence type="ECO:0000259" key="3">
    <source>
        <dbReference type="Pfam" id="PF00920"/>
    </source>
</evidence>
<feature type="domain" description="Dihydroxy-acid/6-phosphogluconate dehydratase C-terminal" evidence="4">
    <location>
        <begin position="375"/>
        <end position="458"/>
    </location>
</feature>
<evidence type="ECO:0000256" key="2">
    <source>
        <dbReference type="ARBA" id="ARBA00023239"/>
    </source>
</evidence>
<dbReference type="Proteomes" id="UP001189429">
    <property type="component" value="Unassembled WGS sequence"/>
</dbReference>
<accession>A0ABN9T9A4</accession>
<dbReference type="Pfam" id="PF00920">
    <property type="entry name" value="ILVD_EDD_N"/>
    <property type="match status" value="1"/>
</dbReference>
<evidence type="ECO:0008006" key="7">
    <source>
        <dbReference type="Google" id="ProtNLM"/>
    </source>
</evidence>
<dbReference type="InterPro" id="IPR042096">
    <property type="entry name" value="Dihydro-acid_dehy_C"/>
</dbReference>
<evidence type="ECO:0000313" key="6">
    <source>
        <dbReference type="Proteomes" id="UP001189429"/>
    </source>
</evidence>
<dbReference type="PANTHER" id="PTHR21000:SF5">
    <property type="entry name" value="DIHYDROXY-ACID DEHYDRATASE, MITOCHONDRIAL"/>
    <property type="match status" value="1"/>
</dbReference>
<gene>
    <name evidence="5" type="ORF">PCOR1329_LOCUS36849</name>
</gene>
<comment type="caution">
    <text evidence="5">The sequence shown here is derived from an EMBL/GenBank/DDBJ whole genome shotgun (WGS) entry which is preliminary data.</text>
</comment>
<dbReference type="InterPro" id="IPR050165">
    <property type="entry name" value="DHAD_IlvD/Edd"/>
</dbReference>
<dbReference type="PANTHER" id="PTHR21000">
    <property type="entry name" value="DIHYDROXY-ACID DEHYDRATASE DAD"/>
    <property type="match status" value="1"/>
</dbReference>